<dbReference type="RefSeq" id="WP_257444112.1">
    <property type="nucleotide sequence ID" value="NZ_JANIPJ010000004.1"/>
</dbReference>
<dbReference type="Proteomes" id="UP001141950">
    <property type="component" value="Unassembled WGS sequence"/>
</dbReference>
<evidence type="ECO:0000313" key="4">
    <source>
        <dbReference type="Proteomes" id="UP001141950"/>
    </source>
</evidence>
<comment type="caution">
    <text evidence="3">The sequence shown here is derived from an EMBL/GenBank/DDBJ whole genome shotgun (WGS) entry which is preliminary data.</text>
</comment>
<dbReference type="SUPFAM" id="SSF50465">
    <property type="entry name" value="EF-Tu/eEF-1alpha/eIF2-gamma C-terminal domain"/>
    <property type="match status" value="1"/>
</dbReference>
<evidence type="ECO:0000256" key="1">
    <source>
        <dbReference type="ARBA" id="ARBA00022741"/>
    </source>
</evidence>
<dbReference type="InterPro" id="IPR009001">
    <property type="entry name" value="Transl_elong_EF1A/Init_IF2_C"/>
</dbReference>
<keyword evidence="4" id="KW-1185">Reference proteome</keyword>
<dbReference type="GO" id="GO:0005525">
    <property type="term" value="F:GTP binding"/>
    <property type="evidence" value="ECO:0007669"/>
    <property type="project" value="UniProtKB-KW"/>
</dbReference>
<proteinExistence type="predicted"/>
<dbReference type="Gene3D" id="2.40.30.10">
    <property type="entry name" value="Translation factors"/>
    <property type="match status" value="1"/>
</dbReference>
<gene>
    <name evidence="3" type="ORF">NQZ67_07040</name>
</gene>
<keyword evidence="2" id="KW-0342">GTP-binding</keyword>
<evidence type="ECO:0000313" key="3">
    <source>
        <dbReference type="EMBL" id="MCR2803639.1"/>
    </source>
</evidence>
<evidence type="ECO:0000256" key="2">
    <source>
        <dbReference type="ARBA" id="ARBA00023134"/>
    </source>
</evidence>
<reference evidence="3" key="1">
    <citation type="submission" date="2022-08" db="EMBL/GenBank/DDBJ databases">
        <title>The genomic sequence of strain Paenibacillus sp. SCIV0701.</title>
        <authorList>
            <person name="Zhao H."/>
        </authorList>
    </citation>
    <scope>NUCLEOTIDE SEQUENCE</scope>
    <source>
        <strain evidence="3">SCIV0701</strain>
    </source>
</reference>
<evidence type="ECO:0008006" key="5">
    <source>
        <dbReference type="Google" id="ProtNLM"/>
    </source>
</evidence>
<dbReference type="EMBL" id="JANIPJ010000004">
    <property type="protein sequence ID" value="MCR2803639.1"/>
    <property type="molecule type" value="Genomic_DNA"/>
</dbReference>
<accession>A0A9X2MP39</accession>
<protein>
    <recommendedName>
        <fullName evidence="5">Elongation factor Tu</fullName>
    </recommendedName>
</protein>
<sequence length="106" mass="12252">MYDIEAKITLLKGNEKDLRKHKPVSSGYRPAHLIRDDYLTTGEHHYYDDVVLMPGETVMGTITFISPEAYPRTLWIGKVIRIQEASRIVGYAEVTQIFNDLLRKQD</sequence>
<keyword evidence="1" id="KW-0547">Nucleotide-binding</keyword>
<dbReference type="AlphaFoldDB" id="A0A9X2MP39"/>
<organism evidence="3 4">
    <name type="scientific">Paenibacillus soyae</name>
    <dbReference type="NCBI Taxonomy" id="2969249"/>
    <lineage>
        <taxon>Bacteria</taxon>
        <taxon>Bacillati</taxon>
        <taxon>Bacillota</taxon>
        <taxon>Bacilli</taxon>
        <taxon>Bacillales</taxon>
        <taxon>Paenibacillaceae</taxon>
        <taxon>Paenibacillus</taxon>
    </lineage>
</organism>
<name>A0A9X2MP39_9BACL</name>